<accession>A0A8C2Y877</accession>
<reference evidence="1" key="2">
    <citation type="submission" date="2025-08" db="UniProtKB">
        <authorList>
            <consortium name="Ensembl"/>
        </authorList>
    </citation>
    <scope>IDENTIFICATION</scope>
</reference>
<protein>
    <submittedName>
        <fullName evidence="1">Uncharacterized protein</fullName>
    </submittedName>
</protein>
<dbReference type="GO" id="GO:0005886">
    <property type="term" value="C:plasma membrane"/>
    <property type="evidence" value="ECO:0007669"/>
    <property type="project" value="TreeGrafter"/>
</dbReference>
<dbReference type="PANTHER" id="PTHR21180:SF32">
    <property type="entry name" value="ENDONUCLEASE_EXONUCLEASE_PHOSPHATASE FAMILY DOMAIN-CONTAINING PROTEIN 1"/>
    <property type="match status" value="1"/>
</dbReference>
<keyword evidence="2" id="KW-1185">Reference proteome</keyword>
<dbReference type="NCBIfam" id="TIGR00426">
    <property type="entry name" value="competence protein ComEA helix-hairpin-helix repeat region"/>
    <property type="match status" value="1"/>
</dbReference>
<dbReference type="SUPFAM" id="SSF47781">
    <property type="entry name" value="RuvA domain 2-like"/>
    <property type="match status" value="1"/>
</dbReference>
<dbReference type="InterPro" id="IPR004509">
    <property type="entry name" value="Competence_ComEA_HhH"/>
</dbReference>
<dbReference type="Pfam" id="PF12836">
    <property type="entry name" value="HHH_3"/>
    <property type="match status" value="1"/>
</dbReference>
<dbReference type="PANTHER" id="PTHR21180">
    <property type="entry name" value="ENDONUCLEASE/EXONUCLEASE/PHOSPHATASE FAMILY DOMAIN-CONTAINING PROTEIN 1"/>
    <property type="match status" value="1"/>
</dbReference>
<dbReference type="Proteomes" id="UP000694412">
    <property type="component" value="Chromosome 2"/>
</dbReference>
<dbReference type="Gene3D" id="1.10.150.280">
    <property type="entry name" value="AF1531-like domain"/>
    <property type="match status" value="1"/>
</dbReference>
<dbReference type="GeneTree" id="ENSGT00390000009677"/>
<organism evidence="1 2">
    <name type="scientific">Coturnix japonica</name>
    <name type="common">Japanese quail</name>
    <name type="synonym">Coturnix coturnix japonica</name>
    <dbReference type="NCBI Taxonomy" id="93934"/>
    <lineage>
        <taxon>Eukaryota</taxon>
        <taxon>Metazoa</taxon>
        <taxon>Chordata</taxon>
        <taxon>Craniata</taxon>
        <taxon>Vertebrata</taxon>
        <taxon>Euteleostomi</taxon>
        <taxon>Archelosauria</taxon>
        <taxon>Archosauria</taxon>
        <taxon>Dinosauria</taxon>
        <taxon>Saurischia</taxon>
        <taxon>Theropoda</taxon>
        <taxon>Coelurosauria</taxon>
        <taxon>Aves</taxon>
        <taxon>Neognathae</taxon>
        <taxon>Galloanserae</taxon>
        <taxon>Galliformes</taxon>
        <taxon>Phasianidae</taxon>
        <taxon>Perdicinae</taxon>
        <taxon>Coturnix</taxon>
    </lineage>
</organism>
<dbReference type="Ensembl" id="ENSCJPT00005011197.1">
    <property type="protein sequence ID" value="ENSCJPP00005007223.1"/>
    <property type="gene ID" value="ENSCJPG00005006662.1"/>
</dbReference>
<name>A0A8C2Y877_COTJA</name>
<evidence type="ECO:0000313" key="1">
    <source>
        <dbReference type="Ensembl" id="ENSCJPP00005007223.1"/>
    </source>
</evidence>
<reference evidence="1" key="1">
    <citation type="submission" date="2015-11" db="EMBL/GenBank/DDBJ databases">
        <authorList>
            <consortium name="International Coturnix japonica Genome Analysis Consortium"/>
            <person name="Warren W."/>
            <person name="Burt D.W."/>
            <person name="Antin P.B."/>
            <person name="Lanford R."/>
            <person name="Gros J."/>
            <person name="Wilson R.K."/>
        </authorList>
    </citation>
    <scope>NUCLEOTIDE SEQUENCE [LARGE SCALE GENOMIC DNA]</scope>
</reference>
<dbReference type="InterPro" id="IPR051675">
    <property type="entry name" value="Endo/Exo/Phosphatase_dom_1"/>
</dbReference>
<sequence length="179" mass="19627">CNIDKASWKISFCLPSLWRPAEVLLSLASSVNKLQILRNKPPTDLALVSGVGAAKLEQVKFEICVSSKGSSAQHSPSSLRKDLASEHHLSATKININTATPAQLMSIRGITEKIANSIVDYRKEHGPFKSIEDLVRMNCINSSFLDKIRHQIFSALPCGYSSLGGGLKDFRTCRMAWAV</sequence>
<proteinExistence type="predicted"/>
<evidence type="ECO:0000313" key="2">
    <source>
        <dbReference type="Proteomes" id="UP000694412"/>
    </source>
</evidence>
<dbReference type="AlphaFoldDB" id="A0A8C2Y877"/>
<reference evidence="1" key="3">
    <citation type="submission" date="2025-09" db="UniProtKB">
        <authorList>
            <consortium name="Ensembl"/>
        </authorList>
    </citation>
    <scope>IDENTIFICATION</scope>
</reference>
<dbReference type="InterPro" id="IPR010994">
    <property type="entry name" value="RuvA_2-like"/>
</dbReference>